<keyword evidence="3 8" id="KW-1003">Cell membrane</keyword>
<name>A0ABP7WDD3_9ACTN</name>
<feature type="transmembrane region" description="Helical" evidence="8">
    <location>
        <begin position="79"/>
        <end position="101"/>
    </location>
</feature>
<keyword evidence="8" id="KW-0813">Transport</keyword>
<feature type="transmembrane region" description="Helical" evidence="8">
    <location>
        <begin position="163"/>
        <end position="185"/>
    </location>
</feature>
<dbReference type="InterPro" id="IPR051328">
    <property type="entry name" value="T7SS_ABC-Transporter"/>
</dbReference>
<dbReference type="PIRSF" id="PIRSF006648">
    <property type="entry name" value="DrrB"/>
    <property type="match status" value="1"/>
</dbReference>
<dbReference type="InterPro" id="IPR013525">
    <property type="entry name" value="ABC2_TM"/>
</dbReference>
<accession>A0ABP7WDD3</accession>
<dbReference type="PROSITE" id="PS51012">
    <property type="entry name" value="ABC_TM2"/>
    <property type="match status" value="1"/>
</dbReference>
<dbReference type="InterPro" id="IPR000412">
    <property type="entry name" value="ABC_2_transport"/>
</dbReference>
<evidence type="ECO:0000313" key="11">
    <source>
        <dbReference type="Proteomes" id="UP001500683"/>
    </source>
</evidence>
<feature type="transmembrane region" description="Helical" evidence="8">
    <location>
        <begin position="134"/>
        <end position="151"/>
    </location>
</feature>
<evidence type="ECO:0000256" key="8">
    <source>
        <dbReference type="RuleBase" id="RU361157"/>
    </source>
</evidence>
<evidence type="ECO:0000313" key="10">
    <source>
        <dbReference type="EMBL" id="GAA4086624.1"/>
    </source>
</evidence>
<dbReference type="Proteomes" id="UP001500683">
    <property type="component" value="Unassembled WGS sequence"/>
</dbReference>
<dbReference type="PANTHER" id="PTHR43077">
    <property type="entry name" value="TRANSPORT PERMEASE YVFS-RELATED"/>
    <property type="match status" value="1"/>
</dbReference>
<feature type="domain" description="ABC transmembrane type-2" evidence="9">
    <location>
        <begin position="37"/>
        <end position="273"/>
    </location>
</feature>
<evidence type="ECO:0000256" key="1">
    <source>
        <dbReference type="ARBA" id="ARBA00004651"/>
    </source>
</evidence>
<proteinExistence type="inferred from homology"/>
<dbReference type="Pfam" id="PF01061">
    <property type="entry name" value="ABC2_membrane"/>
    <property type="match status" value="1"/>
</dbReference>
<keyword evidence="4 8" id="KW-0812">Transmembrane</keyword>
<reference evidence="11" key="1">
    <citation type="journal article" date="2019" name="Int. J. Syst. Evol. Microbiol.">
        <title>The Global Catalogue of Microorganisms (GCM) 10K type strain sequencing project: providing services to taxonomists for standard genome sequencing and annotation.</title>
        <authorList>
            <consortium name="The Broad Institute Genomics Platform"/>
            <consortium name="The Broad Institute Genome Sequencing Center for Infectious Disease"/>
            <person name="Wu L."/>
            <person name="Ma J."/>
        </authorList>
    </citation>
    <scope>NUCLEOTIDE SEQUENCE [LARGE SCALE GENOMIC DNA]</scope>
    <source>
        <strain evidence="11">JCM 16702</strain>
    </source>
</reference>
<feature type="transmembrane region" description="Helical" evidence="8">
    <location>
        <begin position="197"/>
        <end position="219"/>
    </location>
</feature>
<sequence length="274" mass="28247">MTTAPATSAALWRGSGTATQILVLTLRSLRALVLDPRLIMASLLSPLLMLLLFSQLFGGLFGGAAGTAAGAPGVRYVDFLVPAILVTTAVQAAFTTGLGLVHEMTNGIVTRFRTLPIWPGSVLLARSLADMTRTAVQLLLVLLVATLLLGFRPDGGITGVAAAWALALTVGGGLGWIFIALACWLRGPELMQSVAGLATFPLIFASTAFVPAAALPGWLRAVAHANPVTYGIEAARDLTLGRPAGAAALASVAISLTVAAVCVLLAIRGFQRIR</sequence>
<keyword evidence="11" id="KW-1185">Reference proteome</keyword>
<evidence type="ECO:0000259" key="9">
    <source>
        <dbReference type="PROSITE" id="PS51012"/>
    </source>
</evidence>
<evidence type="ECO:0000256" key="7">
    <source>
        <dbReference type="ARBA" id="ARBA00023251"/>
    </source>
</evidence>
<feature type="transmembrane region" description="Helical" evidence="8">
    <location>
        <begin position="246"/>
        <end position="267"/>
    </location>
</feature>
<keyword evidence="5 8" id="KW-1133">Transmembrane helix</keyword>
<keyword evidence="6 8" id="KW-0472">Membrane</keyword>
<evidence type="ECO:0000256" key="2">
    <source>
        <dbReference type="ARBA" id="ARBA00007783"/>
    </source>
</evidence>
<feature type="transmembrane region" description="Helical" evidence="8">
    <location>
        <begin position="38"/>
        <end position="59"/>
    </location>
</feature>
<evidence type="ECO:0000256" key="5">
    <source>
        <dbReference type="ARBA" id="ARBA00022989"/>
    </source>
</evidence>
<dbReference type="EMBL" id="BAAAZG010000040">
    <property type="protein sequence ID" value="GAA4086624.1"/>
    <property type="molecule type" value="Genomic_DNA"/>
</dbReference>
<dbReference type="InterPro" id="IPR047817">
    <property type="entry name" value="ABC2_TM_bact-type"/>
</dbReference>
<dbReference type="PANTHER" id="PTHR43077:SF8">
    <property type="entry name" value="DOXORUBICIN RESISTANCE ABC TRANSPORTER PERMEASE PROTEIN DRRB"/>
    <property type="match status" value="1"/>
</dbReference>
<keyword evidence="7" id="KW-0046">Antibiotic resistance</keyword>
<comment type="caution">
    <text evidence="10">The sequence shown here is derived from an EMBL/GenBank/DDBJ whole genome shotgun (WGS) entry which is preliminary data.</text>
</comment>
<evidence type="ECO:0000256" key="6">
    <source>
        <dbReference type="ARBA" id="ARBA00023136"/>
    </source>
</evidence>
<gene>
    <name evidence="10" type="ORF">GCM10022214_53460</name>
</gene>
<comment type="similarity">
    <text evidence="2 8">Belongs to the ABC-2 integral membrane protein family.</text>
</comment>
<dbReference type="RefSeq" id="WP_344952812.1">
    <property type="nucleotide sequence ID" value="NZ_BAAAZG010000040.1"/>
</dbReference>
<evidence type="ECO:0000256" key="3">
    <source>
        <dbReference type="ARBA" id="ARBA00022475"/>
    </source>
</evidence>
<evidence type="ECO:0000256" key="4">
    <source>
        <dbReference type="ARBA" id="ARBA00022692"/>
    </source>
</evidence>
<organism evidence="10 11">
    <name type="scientific">Actinomadura miaoliensis</name>
    <dbReference type="NCBI Taxonomy" id="430685"/>
    <lineage>
        <taxon>Bacteria</taxon>
        <taxon>Bacillati</taxon>
        <taxon>Actinomycetota</taxon>
        <taxon>Actinomycetes</taxon>
        <taxon>Streptosporangiales</taxon>
        <taxon>Thermomonosporaceae</taxon>
        <taxon>Actinomadura</taxon>
    </lineage>
</organism>
<protein>
    <recommendedName>
        <fullName evidence="8">Transport permease protein</fullName>
    </recommendedName>
</protein>
<comment type="subcellular location">
    <subcellularLocation>
        <location evidence="1 8">Cell membrane</location>
        <topology evidence="1 8">Multi-pass membrane protein</topology>
    </subcellularLocation>
</comment>